<accession>A0AAD9QIU4</accession>
<dbReference type="EMBL" id="JARQWQ010000030">
    <property type="protein sequence ID" value="KAK2562073.1"/>
    <property type="molecule type" value="Genomic_DNA"/>
</dbReference>
<protein>
    <submittedName>
        <fullName evidence="1">Uncharacterized protein</fullName>
    </submittedName>
</protein>
<sequence>MQFHNGLWDTSKTNWVQMHQSIIVHASTIIVLQGNHCVYTKTSKEGIVFSVYFQVLFMPSTSVFQHKYKVNHVL</sequence>
<dbReference type="AlphaFoldDB" id="A0AAD9QIU4"/>
<organism evidence="1 2">
    <name type="scientific">Acropora cervicornis</name>
    <name type="common">Staghorn coral</name>
    <dbReference type="NCBI Taxonomy" id="6130"/>
    <lineage>
        <taxon>Eukaryota</taxon>
        <taxon>Metazoa</taxon>
        <taxon>Cnidaria</taxon>
        <taxon>Anthozoa</taxon>
        <taxon>Hexacorallia</taxon>
        <taxon>Scleractinia</taxon>
        <taxon>Astrocoeniina</taxon>
        <taxon>Acroporidae</taxon>
        <taxon>Acropora</taxon>
    </lineage>
</organism>
<evidence type="ECO:0000313" key="2">
    <source>
        <dbReference type="Proteomes" id="UP001249851"/>
    </source>
</evidence>
<comment type="caution">
    <text evidence="1">The sequence shown here is derived from an EMBL/GenBank/DDBJ whole genome shotgun (WGS) entry which is preliminary data.</text>
</comment>
<reference evidence="1" key="1">
    <citation type="journal article" date="2023" name="G3 (Bethesda)">
        <title>Whole genome assembly and annotation of the endangered Caribbean coral Acropora cervicornis.</title>
        <authorList>
            <person name="Selwyn J.D."/>
            <person name="Vollmer S.V."/>
        </authorList>
    </citation>
    <scope>NUCLEOTIDE SEQUENCE</scope>
    <source>
        <strain evidence="1">K2</strain>
    </source>
</reference>
<reference evidence="1" key="2">
    <citation type="journal article" date="2023" name="Science">
        <title>Genomic signatures of disease resistance in endangered staghorn corals.</title>
        <authorList>
            <person name="Vollmer S.V."/>
            <person name="Selwyn J.D."/>
            <person name="Despard B.A."/>
            <person name="Roesel C.L."/>
        </authorList>
    </citation>
    <scope>NUCLEOTIDE SEQUENCE</scope>
    <source>
        <strain evidence="1">K2</strain>
    </source>
</reference>
<name>A0AAD9QIU4_ACRCE</name>
<evidence type="ECO:0000313" key="1">
    <source>
        <dbReference type="EMBL" id="KAK2562073.1"/>
    </source>
</evidence>
<keyword evidence="2" id="KW-1185">Reference proteome</keyword>
<dbReference type="Proteomes" id="UP001249851">
    <property type="component" value="Unassembled WGS sequence"/>
</dbReference>
<gene>
    <name evidence="1" type="ORF">P5673_014817</name>
</gene>
<proteinExistence type="predicted"/>